<evidence type="ECO:0000313" key="7">
    <source>
        <dbReference type="EMBL" id="SFB80168.1"/>
    </source>
</evidence>
<evidence type="ECO:0000256" key="4">
    <source>
        <dbReference type="PROSITE-ProRule" id="PRU01100"/>
    </source>
</evidence>
<name>A0A1M6SDS4_9FLAO</name>
<dbReference type="Pfam" id="PF18911">
    <property type="entry name" value="PKD_4"/>
    <property type="match status" value="1"/>
</dbReference>
<keyword evidence="3 4" id="KW-0326">Glycosidase</keyword>
<dbReference type="InterPro" id="IPR017853">
    <property type="entry name" value="GH"/>
</dbReference>
<organism evidence="8 9">
    <name type="scientific">Flagellimonas taeanensis</name>
    <dbReference type="NCBI Taxonomy" id="1005926"/>
    <lineage>
        <taxon>Bacteria</taxon>
        <taxon>Pseudomonadati</taxon>
        <taxon>Bacteroidota</taxon>
        <taxon>Flavobacteriia</taxon>
        <taxon>Flavobacteriales</taxon>
        <taxon>Flavobacteriaceae</taxon>
        <taxon>Flagellimonas</taxon>
    </lineage>
</organism>
<keyword evidence="2 4" id="KW-0378">Hydrolase</keyword>
<dbReference type="GO" id="GO:0016985">
    <property type="term" value="F:mannan endo-1,4-beta-mannosidase activity"/>
    <property type="evidence" value="ECO:0007669"/>
    <property type="project" value="InterPro"/>
</dbReference>
<accession>A0A1M6SDS4</accession>
<dbReference type="EMBL" id="FOKU01000002">
    <property type="protein sequence ID" value="SFB80168.1"/>
    <property type="molecule type" value="Genomic_DNA"/>
</dbReference>
<evidence type="ECO:0000313" key="8">
    <source>
        <dbReference type="EMBL" id="SHK42809.1"/>
    </source>
</evidence>
<dbReference type="GO" id="GO:0006080">
    <property type="term" value="P:substituted mannan metabolic process"/>
    <property type="evidence" value="ECO:0007669"/>
    <property type="project" value="InterPro"/>
</dbReference>
<evidence type="ECO:0000256" key="5">
    <source>
        <dbReference type="SAM" id="SignalP"/>
    </source>
</evidence>
<dbReference type="SUPFAM" id="SSF49299">
    <property type="entry name" value="PKD domain"/>
    <property type="match status" value="1"/>
</dbReference>
<sequence length="572" mass="64202">MNTSFLNRKARHFKLFFLIVLLYSCSSDSDEDTFLSSNKSLFSFSIKELPDLTFSGLSQGQLEADLISNANITNLTAIFEVSKGATVYIGEIVQKSGSTTNDFSSRVTYTIKAEDGSTATFSVTINSYENQPPTANAGSDMILYLPVASETISVALDASASSDPEDEEMSYEWTLDDAIIADTEMAEVALALGIHEITLVVTDAEGASGTDNITVEIRELGVFAPIDSGATQQTQNVLNNLAALAYGETFAFGQEFPLSFQLNALNYDLNTSDCKDVSGDHPAVFGIDPHYMLYKSASERQLHIDETKAAYENGSIVTFDFHQQSRTDGQIYYDQLTTDTDKSLMFDIVNDLNDSRDWYFDEIDIILDIINNDLGFTIIFRPLHEMNGGWFWWGTQTENHSPELYIELYQMTVDYMKERTDHVLFAWSPNYPFDEGYYPGDAYVDIVGIDYYTPSKASLQQALIELTDFAEQHHKIAALTETGQQNYIFDNTDFWTDNILNAIEEGGSDIRIAWVLGWFNAPWDSSQNNLFIPNAQSPQDAKDDFIAFKNSSKTLFQEDMQVLDMYQDPSMN</sequence>
<dbReference type="InterPro" id="IPR000805">
    <property type="entry name" value="Glyco_hydro_26"/>
</dbReference>
<dbReference type="Pfam" id="PF02156">
    <property type="entry name" value="Glyco_hydro_26"/>
    <property type="match status" value="1"/>
</dbReference>
<feature type="domain" description="GH26" evidence="6">
    <location>
        <begin position="232"/>
        <end position="558"/>
    </location>
</feature>
<keyword evidence="5" id="KW-0732">Signal</keyword>
<gene>
    <name evidence="7" type="ORF">SAMN04487891_102413</name>
    <name evidence="8" type="ORF">SAMN05216293_1092</name>
</gene>
<dbReference type="Gene3D" id="3.20.20.80">
    <property type="entry name" value="Glycosidases"/>
    <property type="match status" value="1"/>
</dbReference>
<feature type="active site" description="Proton donor" evidence="4">
    <location>
        <position position="385"/>
    </location>
</feature>
<evidence type="ECO:0000256" key="1">
    <source>
        <dbReference type="ARBA" id="ARBA00007754"/>
    </source>
</evidence>
<dbReference type="PROSITE" id="PS51764">
    <property type="entry name" value="GH26"/>
    <property type="match status" value="1"/>
</dbReference>
<comment type="similarity">
    <text evidence="1 4">Belongs to the glycosyl hydrolase 26 family.</text>
</comment>
<dbReference type="STRING" id="1055723.SAMN05216293_1092"/>
<dbReference type="Gene3D" id="2.60.40.2340">
    <property type="match status" value="1"/>
</dbReference>
<feature type="signal peptide" evidence="5">
    <location>
        <begin position="1"/>
        <end position="29"/>
    </location>
</feature>
<evidence type="ECO:0000256" key="3">
    <source>
        <dbReference type="ARBA" id="ARBA00023295"/>
    </source>
</evidence>
<feature type="active site" description="Nucleophile" evidence="4">
    <location>
        <position position="481"/>
    </location>
</feature>
<dbReference type="AlphaFoldDB" id="A0A1M6SDS4"/>
<evidence type="ECO:0000313" key="10">
    <source>
        <dbReference type="Proteomes" id="UP000198940"/>
    </source>
</evidence>
<evidence type="ECO:0000256" key="2">
    <source>
        <dbReference type="ARBA" id="ARBA00022801"/>
    </source>
</evidence>
<dbReference type="PANTHER" id="PTHR40079:SF4">
    <property type="entry name" value="GH26 DOMAIN-CONTAINING PROTEIN-RELATED"/>
    <property type="match status" value="1"/>
</dbReference>
<dbReference type="InterPro" id="IPR000601">
    <property type="entry name" value="PKD_dom"/>
</dbReference>
<dbReference type="RefSeq" id="WP_177190024.1">
    <property type="nucleotide sequence ID" value="NZ_FOKU01000002.1"/>
</dbReference>
<dbReference type="CDD" id="cd00146">
    <property type="entry name" value="PKD"/>
    <property type="match status" value="1"/>
</dbReference>
<comment type="caution">
    <text evidence="8">The sequence shown here is derived from an EMBL/GenBank/DDBJ whole genome shotgun (WGS) entry which is preliminary data.</text>
</comment>
<feature type="chain" id="PRO_5009920858" evidence="5">
    <location>
        <begin position="30"/>
        <end position="572"/>
    </location>
</feature>
<dbReference type="Proteomes" id="UP000198940">
    <property type="component" value="Unassembled WGS sequence"/>
</dbReference>
<dbReference type="InterPro" id="IPR035986">
    <property type="entry name" value="PKD_dom_sf"/>
</dbReference>
<dbReference type="EMBL" id="FRAT01000002">
    <property type="protein sequence ID" value="SHK42809.1"/>
    <property type="molecule type" value="Genomic_DNA"/>
</dbReference>
<dbReference type="InterPro" id="IPR022790">
    <property type="entry name" value="GH26_dom"/>
</dbReference>
<protein>
    <submittedName>
        <fullName evidence="8">Glycosyl hydrolase family 26</fullName>
    </submittedName>
</protein>
<proteinExistence type="inferred from homology"/>
<dbReference type="Proteomes" id="UP000184031">
    <property type="component" value="Unassembled WGS sequence"/>
</dbReference>
<dbReference type="Gene3D" id="2.60.40.10">
    <property type="entry name" value="Immunoglobulins"/>
    <property type="match status" value="1"/>
</dbReference>
<reference evidence="8 9" key="1">
    <citation type="submission" date="2016-11" db="EMBL/GenBank/DDBJ databases">
        <authorList>
            <person name="Varghese N."/>
            <person name="Submissions S."/>
        </authorList>
    </citation>
    <scope>NUCLEOTIDE SEQUENCE [LARGE SCALE GENOMIC DNA]</scope>
    <source>
        <strain evidence="8 9">CGMCC 1.12174</strain>
        <strain evidence="7 10">DSM 26351</strain>
    </source>
</reference>
<evidence type="ECO:0000259" key="6">
    <source>
        <dbReference type="PROSITE" id="PS51764"/>
    </source>
</evidence>
<evidence type="ECO:0000313" key="9">
    <source>
        <dbReference type="Proteomes" id="UP000184031"/>
    </source>
</evidence>
<dbReference type="PANTHER" id="PTHR40079">
    <property type="entry name" value="MANNAN ENDO-1,4-BETA-MANNOSIDASE E-RELATED"/>
    <property type="match status" value="1"/>
</dbReference>
<dbReference type="InterPro" id="IPR013783">
    <property type="entry name" value="Ig-like_fold"/>
</dbReference>
<dbReference type="SUPFAM" id="SSF51445">
    <property type="entry name" value="(Trans)glycosidases"/>
    <property type="match status" value="1"/>
</dbReference>
<keyword evidence="10" id="KW-1185">Reference proteome</keyword>
<dbReference type="PRINTS" id="PR00739">
    <property type="entry name" value="GLHYDRLASE26"/>
</dbReference>